<dbReference type="GO" id="GO:0043495">
    <property type="term" value="F:protein-membrane adaptor activity"/>
    <property type="evidence" value="ECO:0007669"/>
    <property type="project" value="TreeGrafter"/>
</dbReference>
<accession>A0A166V451</accession>
<gene>
    <name evidence="5" type="ORF">FIBSPDRAFT_925276</name>
</gene>
<keyword evidence="6" id="KW-1185">Reference proteome</keyword>
<feature type="coiled-coil region" evidence="2">
    <location>
        <begin position="80"/>
        <end position="191"/>
    </location>
</feature>
<evidence type="ECO:0000256" key="2">
    <source>
        <dbReference type="SAM" id="Coils"/>
    </source>
</evidence>
<dbReference type="AlphaFoldDB" id="A0A166V451"/>
<comment type="similarity">
    <text evidence="1">Belongs to the ATG16 family.</text>
</comment>
<evidence type="ECO:0000313" key="5">
    <source>
        <dbReference type="EMBL" id="KZP32333.1"/>
    </source>
</evidence>
<name>A0A166V451_9AGAM</name>
<reference evidence="5 6" key="1">
    <citation type="journal article" date="2016" name="Mol. Biol. Evol.">
        <title>Comparative Genomics of Early-Diverging Mushroom-Forming Fungi Provides Insights into the Origins of Lignocellulose Decay Capabilities.</title>
        <authorList>
            <person name="Nagy L.G."/>
            <person name="Riley R."/>
            <person name="Tritt A."/>
            <person name="Adam C."/>
            <person name="Daum C."/>
            <person name="Floudas D."/>
            <person name="Sun H."/>
            <person name="Yadav J.S."/>
            <person name="Pangilinan J."/>
            <person name="Larsson K.H."/>
            <person name="Matsuura K."/>
            <person name="Barry K."/>
            <person name="Labutti K."/>
            <person name="Kuo R."/>
            <person name="Ohm R.A."/>
            <person name="Bhattacharya S.S."/>
            <person name="Shirouzu T."/>
            <person name="Yoshinaga Y."/>
            <person name="Martin F.M."/>
            <person name="Grigoriev I.V."/>
            <person name="Hibbett D.S."/>
        </authorList>
    </citation>
    <scope>NUCLEOTIDE SEQUENCE [LARGE SCALE GENOMIC DNA]</scope>
    <source>
        <strain evidence="5 6">CBS 109695</strain>
    </source>
</reference>
<protein>
    <submittedName>
        <fullName evidence="5">ATG16-domain-containing protein</fullName>
    </submittedName>
</protein>
<feature type="region of interest" description="Disordered" evidence="3">
    <location>
        <begin position="246"/>
        <end position="287"/>
    </location>
</feature>
<evidence type="ECO:0000259" key="4">
    <source>
        <dbReference type="Pfam" id="PF08614"/>
    </source>
</evidence>
<dbReference type="PANTHER" id="PTHR19878">
    <property type="entry name" value="AUTOPHAGY PROTEIN 16-LIKE"/>
    <property type="match status" value="1"/>
</dbReference>
<dbReference type="GO" id="GO:0034274">
    <property type="term" value="C:Atg12-Atg5-Atg16 complex"/>
    <property type="evidence" value="ECO:0007669"/>
    <property type="project" value="TreeGrafter"/>
</dbReference>
<evidence type="ECO:0000256" key="1">
    <source>
        <dbReference type="ARBA" id="ARBA00005331"/>
    </source>
</evidence>
<dbReference type="STRING" id="436010.A0A166V451"/>
<dbReference type="GO" id="GO:0034045">
    <property type="term" value="C:phagophore assembly site membrane"/>
    <property type="evidence" value="ECO:0007669"/>
    <property type="project" value="TreeGrafter"/>
</dbReference>
<feature type="compositionally biased region" description="Low complexity" evidence="3">
    <location>
        <begin position="247"/>
        <end position="279"/>
    </location>
</feature>
<dbReference type="GO" id="GO:0000421">
    <property type="term" value="C:autophagosome membrane"/>
    <property type="evidence" value="ECO:0007669"/>
    <property type="project" value="TreeGrafter"/>
</dbReference>
<dbReference type="Gene3D" id="1.20.5.170">
    <property type="match status" value="1"/>
</dbReference>
<dbReference type="Proteomes" id="UP000076532">
    <property type="component" value="Unassembled WGS sequence"/>
</dbReference>
<sequence>MGEPSWQELLRLRLVERNSKESSFAPIIEQYRRLAQQTKLLKERNASLLKAVGSVRANPSSSTVYVPGTGEDNPVRAAYMASLESQISSLRDELATVYKTQGQNAQRLLSMNETLREKEELSRADTDNLRQARDEVSVLRKKVEQHSELMAEKDRTAQILHDEINTLQLELGQIEERNATLTKDNAKLLQRWLDAKQVEANKMNEANEFYEDIKSRHQNVLSWREGSQGDANSSLGIAVNNNAETRSLSAGGSVSGNGSANGETTTPGTKGGTPSPAKGVVDLTPNG</sequence>
<dbReference type="InterPro" id="IPR013923">
    <property type="entry name" value="Autophagy-rel_prot_16_dom"/>
</dbReference>
<organism evidence="5 6">
    <name type="scientific">Athelia psychrophila</name>
    <dbReference type="NCBI Taxonomy" id="1759441"/>
    <lineage>
        <taxon>Eukaryota</taxon>
        <taxon>Fungi</taxon>
        <taxon>Dikarya</taxon>
        <taxon>Basidiomycota</taxon>
        <taxon>Agaricomycotina</taxon>
        <taxon>Agaricomycetes</taxon>
        <taxon>Agaricomycetidae</taxon>
        <taxon>Atheliales</taxon>
        <taxon>Atheliaceae</taxon>
        <taxon>Athelia</taxon>
    </lineage>
</organism>
<evidence type="ECO:0000313" key="6">
    <source>
        <dbReference type="Proteomes" id="UP000076532"/>
    </source>
</evidence>
<dbReference type="Pfam" id="PF08614">
    <property type="entry name" value="ATG16"/>
    <property type="match status" value="1"/>
</dbReference>
<evidence type="ECO:0000256" key="3">
    <source>
        <dbReference type="SAM" id="MobiDB-lite"/>
    </source>
</evidence>
<dbReference type="OrthoDB" id="8949486at2759"/>
<dbReference type="GO" id="GO:0000045">
    <property type="term" value="P:autophagosome assembly"/>
    <property type="evidence" value="ECO:0007669"/>
    <property type="project" value="InterPro"/>
</dbReference>
<dbReference type="PANTHER" id="PTHR19878:SF8">
    <property type="entry name" value="AUTOPHAGY-RELATED 16, ISOFORM F"/>
    <property type="match status" value="1"/>
</dbReference>
<dbReference type="InterPro" id="IPR045160">
    <property type="entry name" value="ATG16"/>
</dbReference>
<dbReference type="EMBL" id="KV417486">
    <property type="protein sequence ID" value="KZP32333.1"/>
    <property type="molecule type" value="Genomic_DNA"/>
</dbReference>
<dbReference type="CDD" id="cd22887">
    <property type="entry name" value="Atg16_CCD"/>
    <property type="match status" value="1"/>
</dbReference>
<feature type="domain" description="Autophagy-related protein 16" evidence="4">
    <location>
        <begin position="12"/>
        <end position="204"/>
    </location>
</feature>
<keyword evidence="2" id="KW-0175">Coiled coil</keyword>
<proteinExistence type="inferred from homology"/>